<evidence type="ECO:0000313" key="6">
    <source>
        <dbReference type="EMBL" id="CAB3864676.1"/>
    </source>
</evidence>
<evidence type="ECO:0000256" key="2">
    <source>
        <dbReference type="ARBA" id="ARBA00023125"/>
    </source>
</evidence>
<gene>
    <name evidence="6" type="ORF">LMG3328_02465</name>
</gene>
<organism evidence="6 7">
    <name type="scientific">Achromobacter ruhlandii</name>
    <dbReference type="NCBI Taxonomy" id="72557"/>
    <lineage>
        <taxon>Bacteria</taxon>
        <taxon>Pseudomonadati</taxon>
        <taxon>Pseudomonadota</taxon>
        <taxon>Betaproteobacteria</taxon>
        <taxon>Burkholderiales</taxon>
        <taxon>Alcaligenaceae</taxon>
        <taxon>Achromobacter</taxon>
    </lineage>
</organism>
<dbReference type="Pfam" id="PF16925">
    <property type="entry name" value="TetR_C_13"/>
    <property type="match status" value="1"/>
</dbReference>
<evidence type="ECO:0000256" key="3">
    <source>
        <dbReference type="ARBA" id="ARBA00023163"/>
    </source>
</evidence>
<dbReference type="InterPro" id="IPR011075">
    <property type="entry name" value="TetR_C"/>
</dbReference>
<sequence>MSIPINLELSPRALEIVAQTKQLLAAGGYHGFSYADVSERVRIGKASIHHHFPAKVDLVLTVVAQHRAQARDGLAALDLRVKDPLARLTAYTDYWAGCIRDGSAPICICAMLAAELPLLPQAVADAVRAYFSELSTWLALVLEHGAATGQFQLRGGAQAEAQAFMSTVHGAMLTARAFGDPDTFAAIARAAIARLTAPA</sequence>
<dbReference type="PANTHER" id="PTHR47506">
    <property type="entry name" value="TRANSCRIPTIONAL REGULATORY PROTEIN"/>
    <property type="match status" value="1"/>
</dbReference>
<dbReference type="AlphaFoldDB" id="A0A6S7CTJ8"/>
<dbReference type="SUPFAM" id="SSF46689">
    <property type="entry name" value="Homeodomain-like"/>
    <property type="match status" value="1"/>
</dbReference>
<dbReference type="RefSeq" id="WP_054415148.1">
    <property type="nucleotide sequence ID" value="NZ_CADIKY010000044.1"/>
</dbReference>
<proteinExistence type="predicted"/>
<accession>A0A6S7CTJ8</accession>
<dbReference type="Gene3D" id="1.10.357.10">
    <property type="entry name" value="Tetracycline Repressor, domain 2"/>
    <property type="match status" value="1"/>
</dbReference>
<dbReference type="PANTHER" id="PTHR47506:SF7">
    <property type="entry name" value="TRANSCRIPTIONAL REGULATORY PROTEIN"/>
    <property type="match status" value="1"/>
</dbReference>
<name>A0A6S7CTJ8_9BURK</name>
<dbReference type="EMBL" id="CADILE010000006">
    <property type="protein sequence ID" value="CAB3864676.1"/>
    <property type="molecule type" value="Genomic_DNA"/>
</dbReference>
<dbReference type="GO" id="GO:0003677">
    <property type="term" value="F:DNA binding"/>
    <property type="evidence" value="ECO:0007669"/>
    <property type="project" value="UniProtKB-UniRule"/>
</dbReference>
<evidence type="ECO:0000256" key="1">
    <source>
        <dbReference type="ARBA" id="ARBA00023015"/>
    </source>
</evidence>
<evidence type="ECO:0000313" key="7">
    <source>
        <dbReference type="Proteomes" id="UP000494122"/>
    </source>
</evidence>
<feature type="domain" description="HTH tetR-type" evidence="5">
    <location>
        <begin position="10"/>
        <end position="70"/>
    </location>
</feature>
<evidence type="ECO:0000259" key="5">
    <source>
        <dbReference type="PROSITE" id="PS50977"/>
    </source>
</evidence>
<dbReference type="SUPFAM" id="SSF48498">
    <property type="entry name" value="Tetracyclin repressor-like, C-terminal domain"/>
    <property type="match status" value="1"/>
</dbReference>
<evidence type="ECO:0000256" key="4">
    <source>
        <dbReference type="PROSITE-ProRule" id="PRU00335"/>
    </source>
</evidence>
<dbReference type="Pfam" id="PF00440">
    <property type="entry name" value="TetR_N"/>
    <property type="match status" value="1"/>
</dbReference>
<dbReference type="InterPro" id="IPR001647">
    <property type="entry name" value="HTH_TetR"/>
</dbReference>
<keyword evidence="2 4" id="KW-0238">DNA-binding</keyword>
<keyword evidence="1" id="KW-0805">Transcription regulation</keyword>
<dbReference type="PROSITE" id="PS50977">
    <property type="entry name" value="HTH_TETR_2"/>
    <property type="match status" value="1"/>
</dbReference>
<protein>
    <recommendedName>
        <fullName evidence="5">HTH tetR-type domain-containing protein</fullName>
    </recommendedName>
</protein>
<keyword evidence="3" id="KW-0804">Transcription</keyword>
<dbReference type="InterPro" id="IPR036271">
    <property type="entry name" value="Tet_transcr_reg_TetR-rel_C_sf"/>
</dbReference>
<dbReference type="InterPro" id="IPR009057">
    <property type="entry name" value="Homeodomain-like_sf"/>
</dbReference>
<feature type="DNA-binding region" description="H-T-H motif" evidence="4">
    <location>
        <begin position="33"/>
        <end position="52"/>
    </location>
</feature>
<dbReference type="Proteomes" id="UP000494122">
    <property type="component" value="Unassembled WGS sequence"/>
</dbReference>
<reference evidence="6 7" key="1">
    <citation type="submission" date="2020-04" db="EMBL/GenBank/DDBJ databases">
        <authorList>
            <person name="De Canck E."/>
        </authorList>
    </citation>
    <scope>NUCLEOTIDE SEQUENCE [LARGE SCALE GENOMIC DNA]</scope>
    <source>
        <strain evidence="6 7">LMG 3328</strain>
    </source>
</reference>